<dbReference type="CDD" id="cd07377">
    <property type="entry name" value="WHTH_GntR"/>
    <property type="match status" value="1"/>
</dbReference>
<dbReference type="Pfam" id="PF07702">
    <property type="entry name" value="UTRA"/>
    <property type="match status" value="1"/>
</dbReference>
<organism evidence="5">
    <name type="scientific">uncultured bacterium HF0070_11A08</name>
    <dbReference type="NCBI Taxonomy" id="710812"/>
    <lineage>
        <taxon>Bacteria</taxon>
        <taxon>environmental samples</taxon>
    </lineage>
</organism>
<evidence type="ECO:0000313" key="5">
    <source>
        <dbReference type="EMBL" id="ADI16306.1"/>
    </source>
</evidence>
<evidence type="ECO:0000256" key="1">
    <source>
        <dbReference type="ARBA" id="ARBA00023015"/>
    </source>
</evidence>
<dbReference type="EMBL" id="GU474834">
    <property type="protein sequence ID" value="ADI16306.1"/>
    <property type="molecule type" value="Genomic_DNA"/>
</dbReference>
<dbReference type="SUPFAM" id="SSF64288">
    <property type="entry name" value="Chorismate lyase-like"/>
    <property type="match status" value="1"/>
</dbReference>
<accession>E0XPG5</accession>
<evidence type="ECO:0000259" key="4">
    <source>
        <dbReference type="PROSITE" id="PS50949"/>
    </source>
</evidence>
<evidence type="ECO:0000256" key="2">
    <source>
        <dbReference type="ARBA" id="ARBA00023125"/>
    </source>
</evidence>
<dbReference type="InterPro" id="IPR012702">
    <property type="entry name" value="CP_lyase_PhnF"/>
</dbReference>
<evidence type="ECO:0000256" key="3">
    <source>
        <dbReference type="ARBA" id="ARBA00023163"/>
    </source>
</evidence>
<dbReference type="InterPro" id="IPR011663">
    <property type="entry name" value="UTRA"/>
</dbReference>
<dbReference type="InterPro" id="IPR028978">
    <property type="entry name" value="Chorismate_lyase_/UTRA_dom_sf"/>
</dbReference>
<keyword evidence="2" id="KW-0238">DNA-binding</keyword>
<dbReference type="NCBIfam" id="TIGR02325">
    <property type="entry name" value="C_P_lyase_phnF"/>
    <property type="match status" value="1"/>
</dbReference>
<dbReference type="InterPro" id="IPR000524">
    <property type="entry name" value="Tscrpt_reg_HTH_GntR"/>
</dbReference>
<dbReference type="PANTHER" id="PTHR44846:SF1">
    <property type="entry name" value="MANNOSYL-D-GLYCERATE TRANSPORT_METABOLISM SYSTEM REPRESSOR MNGR-RELATED"/>
    <property type="match status" value="1"/>
</dbReference>
<feature type="domain" description="HTH gntR-type" evidence="4">
    <location>
        <begin position="1"/>
        <end position="68"/>
    </location>
</feature>
<dbReference type="Gene3D" id="3.40.1410.10">
    <property type="entry name" value="Chorismate lyase-like"/>
    <property type="match status" value="1"/>
</dbReference>
<dbReference type="SUPFAM" id="SSF46785">
    <property type="entry name" value="Winged helix' DNA-binding domain"/>
    <property type="match status" value="1"/>
</dbReference>
<keyword evidence="3" id="KW-0804">Transcription</keyword>
<reference evidence="5" key="1">
    <citation type="journal article" date="2011" name="Environ. Microbiol.">
        <title>Time-series analyses of Monterey Bay coastal microbial picoplankton using a 'genome proxy' microarray.</title>
        <authorList>
            <person name="Rich V.I."/>
            <person name="Pham V.D."/>
            <person name="Eppley J."/>
            <person name="Shi Y."/>
            <person name="DeLong E.F."/>
        </authorList>
    </citation>
    <scope>NUCLEOTIDE SEQUENCE</scope>
</reference>
<dbReference type="SMART" id="SM00866">
    <property type="entry name" value="UTRA"/>
    <property type="match status" value="1"/>
</dbReference>
<proteinExistence type="predicted"/>
<dbReference type="GO" id="GO:0003677">
    <property type="term" value="F:DNA binding"/>
    <property type="evidence" value="ECO:0007669"/>
    <property type="project" value="UniProtKB-KW"/>
</dbReference>
<dbReference type="GO" id="GO:0003700">
    <property type="term" value="F:DNA-binding transcription factor activity"/>
    <property type="evidence" value="ECO:0007669"/>
    <property type="project" value="InterPro"/>
</dbReference>
<sequence>MLWKEIHDELLNDVRAGHYAAGEKMPTEAELARRFNVNRHTVRRALGLLRENGFVLSKKGAGVFVTGKNATYRIGKRTRFSRNISADGVPSRQITSVETRHVTRLEAGKLALKTSDMVHVAEGLGYLENTPIMHSISRFPSGRCDGILAHLQTNPSKTDAFATLGIADYLRKETEVTAVTATAMMANILRCAVGAPLLRVNSVNILLDGVPIEYGTTHFIGDRMVLNVHND</sequence>
<dbReference type="GO" id="GO:0045892">
    <property type="term" value="P:negative regulation of DNA-templated transcription"/>
    <property type="evidence" value="ECO:0007669"/>
    <property type="project" value="TreeGrafter"/>
</dbReference>
<dbReference type="InterPro" id="IPR050679">
    <property type="entry name" value="Bact_HTH_transcr_reg"/>
</dbReference>
<name>E0XPG5_9BACT</name>
<protein>
    <submittedName>
        <fullName evidence="5">Transcriptional regulator</fullName>
    </submittedName>
</protein>
<dbReference type="Gene3D" id="1.10.10.10">
    <property type="entry name" value="Winged helix-like DNA-binding domain superfamily/Winged helix DNA-binding domain"/>
    <property type="match status" value="1"/>
</dbReference>
<dbReference type="InterPro" id="IPR036390">
    <property type="entry name" value="WH_DNA-bd_sf"/>
</dbReference>
<dbReference type="PANTHER" id="PTHR44846">
    <property type="entry name" value="MANNOSYL-D-GLYCERATE TRANSPORT/METABOLISM SYSTEM REPRESSOR MNGR-RELATED"/>
    <property type="match status" value="1"/>
</dbReference>
<keyword evidence="1" id="KW-0805">Transcription regulation</keyword>
<dbReference type="Pfam" id="PF00392">
    <property type="entry name" value="GntR"/>
    <property type="match status" value="1"/>
</dbReference>
<dbReference type="AlphaFoldDB" id="E0XPG5"/>
<dbReference type="SMART" id="SM00345">
    <property type="entry name" value="HTH_GNTR"/>
    <property type="match status" value="1"/>
</dbReference>
<dbReference type="PROSITE" id="PS50949">
    <property type="entry name" value="HTH_GNTR"/>
    <property type="match status" value="1"/>
</dbReference>
<dbReference type="InterPro" id="IPR036388">
    <property type="entry name" value="WH-like_DNA-bd_sf"/>
</dbReference>
<dbReference type="PRINTS" id="PR00035">
    <property type="entry name" value="HTHGNTR"/>
</dbReference>